<dbReference type="GO" id="GO:0004523">
    <property type="term" value="F:RNA-DNA hybrid ribonuclease activity"/>
    <property type="evidence" value="ECO:0007669"/>
    <property type="project" value="InterPro"/>
</dbReference>
<evidence type="ECO:0000313" key="2">
    <source>
        <dbReference type="EMBL" id="MBA0702464.1"/>
    </source>
</evidence>
<proteinExistence type="predicted"/>
<dbReference type="GO" id="GO:0003676">
    <property type="term" value="F:nucleic acid binding"/>
    <property type="evidence" value="ECO:0007669"/>
    <property type="project" value="InterPro"/>
</dbReference>
<evidence type="ECO:0000259" key="1">
    <source>
        <dbReference type="Pfam" id="PF13456"/>
    </source>
</evidence>
<organism evidence="2 3">
    <name type="scientific">Gossypium aridum</name>
    <name type="common">American cotton</name>
    <name type="synonym">Erioxylum aridum</name>
    <dbReference type="NCBI Taxonomy" id="34290"/>
    <lineage>
        <taxon>Eukaryota</taxon>
        <taxon>Viridiplantae</taxon>
        <taxon>Streptophyta</taxon>
        <taxon>Embryophyta</taxon>
        <taxon>Tracheophyta</taxon>
        <taxon>Spermatophyta</taxon>
        <taxon>Magnoliopsida</taxon>
        <taxon>eudicotyledons</taxon>
        <taxon>Gunneridae</taxon>
        <taxon>Pentapetalae</taxon>
        <taxon>rosids</taxon>
        <taxon>malvids</taxon>
        <taxon>Malvales</taxon>
        <taxon>Malvaceae</taxon>
        <taxon>Malvoideae</taxon>
        <taxon>Gossypium</taxon>
    </lineage>
</organism>
<dbReference type="EMBL" id="JABFAA010351677">
    <property type="protein sequence ID" value="MBA0702464.1"/>
    <property type="molecule type" value="Genomic_DNA"/>
</dbReference>
<dbReference type="Proteomes" id="UP000593577">
    <property type="component" value="Unassembled WGS sequence"/>
</dbReference>
<dbReference type="Pfam" id="PF13456">
    <property type="entry name" value="RVT_3"/>
    <property type="match status" value="1"/>
</dbReference>
<keyword evidence="3" id="KW-1185">Reference proteome</keyword>
<dbReference type="PANTHER" id="PTHR47723">
    <property type="entry name" value="OS05G0353850 PROTEIN"/>
    <property type="match status" value="1"/>
</dbReference>
<dbReference type="Gene3D" id="3.30.420.10">
    <property type="entry name" value="Ribonuclease H-like superfamily/Ribonuclease H"/>
    <property type="match status" value="1"/>
</dbReference>
<dbReference type="InterPro" id="IPR002156">
    <property type="entry name" value="RNaseH_domain"/>
</dbReference>
<gene>
    <name evidence="2" type="ORF">Goari_022032</name>
</gene>
<accession>A0A7J8YTN4</accession>
<dbReference type="AlphaFoldDB" id="A0A7J8YTN4"/>
<dbReference type="SUPFAM" id="SSF53098">
    <property type="entry name" value="Ribonuclease H-like"/>
    <property type="match status" value="1"/>
</dbReference>
<feature type="non-terminal residue" evidence="2">
    <location>
        <position position="112"/>
    </location>
</feature>
<protein>
    <recommendedName>
        <fullName evidence="1">RNase H type-1 domain-containing protein</fullName>
    </recommendedName>
</protein>
<dbReference type="PANTHER" id="PTHR47723:SF19">
    <property type="entry name" value="POLYNUCLEOTIDYL TRANSFERASE, RIBONUCLEASE H-LIKE SUPERFAMILY PROTEIN"/>
    <property type="match status" value="1"/>
</dbReference>
<reference evidence="2 3" key="1">
    <citation type="journal article" date="2019" name="Genome Biol. Evol.">
        <title>Insights into the evolution of the New World diploid cottons (Gossypium, subgenus Houzingenia) based on genome sequencing.</title>
        <authorList>
            <person name="Grover C.E."/>
            <person name="Arick M.A. 2nd"/>
            <person name="Thrash A."/>
            <person name="Conover J.L."/>
            <person name="Sanders W.S."/>
            <person name="Peterson D.G."/>
            <person name="Frelichowski J.E."/>
            <person name="Scheffler J.A."/>
            <person name="Scheffler B.E."/>
            <person name="Wendel J.F."/>
        </authorList>
    </citation>
    <scope>NUCLEOTIDE SEQUENCE [LARGE SCALE GENOMIC DNA]</scope>
    <source>
        <strain evidence="2">185</strain>
        <tissue evidence="2">Leaf</tissue>
    </source>
</reference>
<dbReference type="InterPro" id="IPR036397">
    <property type="entry name" value="RNaseH_sf"/>
</dbReference>
<dbReference type="InterPro" id="IPR044730">
    <property type="entry name" value="RNase_H-like_dom_plant"/>
</dbReference>
<evidence type="ECO:0000313" key="3">
    <source>
        <dbReference type="Proteomes" id="UP000593577"/>
    </source>
</evidence>
<name>A0A7J8YTN4_GOSAI</name>
<dbReference type="InterPro" id="IPR012337">
    <property type="entry name" value="RNaseH-like_sf"/>
</dbReference>
<sequence>MGVMDRNVQVEWAELHALGESINLTRTKNWLKLEFEYDCASLVNRLNRTKVDFSTMGHRIREIIKLLDQFSSVSFVWAPRNCNKAADYLYNWAFVNNCTKDFNMDYPLEIHD</sequence>
<feature type="domain" description="RNase H type-1" evidence="1">
    <location>
        <begin position="5"/>
        <end position="93"/>
    </location>
</feature>
<comment type="caution">
    <text evidence="2">The sequence shown here is derived from an EMBL/GenBank/DDBJ whole genome shotgun (WGS) entry which is preliminary data.</text>
</comment>
<dbReference type="InterPro" id="IPR053151">
    <property type="entry name" value="RNase_H-like"/>
</dbReference>
<dbReference type="CDD" id="cd06222">
    <property type="entry name" value="RNase_H_like"/>
    <property type="match status" value="1"/>
</dbReference>